<keyword evidence="5" id="KW-0288">FMN</keyword>
<dbReference type="Pfam" id="PF07992">
    <property type="entry name" value="Pyr_redox_2"/>
    <property type="match status" value="1"/>
</dbReference>
<evidence type="ECO:0000256" key="6">
    <source>
        <dbReference type="ARBA" id="ARBA00022723"/>
    </source>
</evidence>
<dbReference type="PANTHER" id="PTHR42917">
    <property type="entry name" value="2,4-DIENOYL-COA REDUCTASE"/>
    <property type="match status" value="1"/>
</dbReference>
<dbReference type="GO" id="GO:0051536">
    <property type="term" value="F:iron-sulfur cluster binding"/>
    <property type="evidence" value="ECO:0007669"/>
    <property type="project" value="UniProtKB-KW"/>
</dbReference>
<accession>A0A1M6IEM0</accession>
<reference evidence="12 13" key="1">
    <citation type="submission" date="2016-11" db="EMBL/GenBank/DDBJ databases">
        <authorList>
            <person name="Varghese N."/>
            <person name="Submissions S."/>
        </authorList>
    </citation>
    <scope>NUCLEOTIDE SEQUENCE [LARGE SCALE GENOMIC DNA]</scope>
    <source>
        <strain evidence="12 13">DSM 19027</strain>
    </source>
</reference>
<dbReference type="GO" id="GO:0010181">
    <property type="term" value="F:FMN binding"/>
    <property type="evidence" value="ECO:0007669"/>
    <property type="project" value="InterPro"/>
</dbReference>
<keyword evidence="8" id="KW-0408">Iron</keyword>
<dbReference type="Pfam" id="PF00724">
    <property type="entry name" value="Oxidored_FMN"/>
    <property type="match status" value="1"/>
</dbReference>
<dbReference type="PANTHER" id="PTHR42917:SF2">
    <property type="entry name" value="2,4-DIENOYL-COA REDUCTASE [(2E)-ENOYL-COA-PRODUCING]"/>
    <property type="match status" value="1"/>
</dbReference>
<feature type="domain" description="FAD/NAD(P)-binding" evidence="11">
    <location>
        <begin position="385"/>
        <end position="604"/>
    </location>
</feature>
<proteinExistence type="inferred from homology"/>
<evidence type="ECO:0000313" key="13">
    <source>
        <dbReference type="Proteomes" id="UP000324781"/>
    </source>
</evidence>
<evidence type="ECO:0000313" key="12">
    <source>
        <dbReference type="EMBL" id="SHJ32833.1"/>
    </source>
</evidence>
<dbReference type="InterPro" id="IPR023753">
    <property type="entry name" value="FAD/NAD-binding_dom"/>
</dbReference>
<evidence type="ECO:0000256" key="1">
    <source>
        <dbReference type="ARBA" id="ARBA00001917"/>
    </source>
</evidence>
<keyword evidence="13" id="KW-1185">Reference proteome</keyword>
<dbReference type="SUPFAM" id="SSF51905">
    <property type="entry name" value="FAD/NAD(P)-binding domain"/>
    <property type="match status" value="1"/>
</dbReference>
<dbReference type="OrthoDB" id="9772736at2"/>
<evidence type="ECO:0000259" key="10">
    <source>
        <dbReference type="Pfam" id="PF00724"/>
    </source>
</evidence>
<gene>
    <name evidence="12" type="ORF">SAMN05444373_10429</name>
</gene>
<keyword evidence="4" id="KW-0285">Flavoprotein</keyword>
<keyword evidence="7" id="KW-0560">Oxidoreductase</keyword>
<organism evidence="12 13">
    <name type="scientific">Thermoclostridium caenicola</name>
    <dbReference type="NCBI Taxonomy" id="659425"/>
    <lineage>
        <taxon>Bacteria</taxon>
        <taxon>Bacillati</taxon>
        <taxon>Bacillota</taxon>
        <taxon>Clostridia</taxon>
        <taxon>Eubacteriales</taxon>
        <taxon>Oscillospiraceae</taxon>
        <taxon>Thermoclostridium</taxon>
    </lineage>
</organism>
<evidence type="ECO:0000256" key="5">
    <source>
        <dbReference type="ARBA" id="ARBA00022643"/>
    </source>
</evidence>
<dbReference type="SUPFAM" id="SSF51395">
    <property type="entry name" value="FMN-linked oxidoreductases"/>
    <property type="match status" value="1"/>
</dbReference>
<evidence type="ECO:0000256" key="4">
    <source>
        <dbReference type="ARBA" id="ARBA00022630"/>
    </source>
</evidence>
<dbReference type="EMBL" id="FQZP01000042">
    <property type="protein sequence ID" value="SHJ32833.1"/>
    <property type="molecule type" value="Genomic_DNA"/>
</dbReference>
<comment type="similarity">
    <text evidence="3">In the N-terminal section; belongs to the NADH:flavin oxidoreductase/NADH oxidase family.</text>
</comment>
<dbReference type="InterPro" id="IPR036188">
    <property type="entry name" value="FAD/NAD-bd_sf"/>
</dbReference>
<keyword evidence="6" id="KW-0479">Metal-binding</keyword>
<evidence type="ECO:0000259" key="11">
    <source>
        <dbReference type="Pfam" id="PF07992"/>
    </source>
</evidence>
<evidence type="ECO:0000256" key="8">
    <source>
        <dbReference type="ARBA" id="ARBA00023004"/>
    </source>
</evidence>
<dbReference type="RefSeq" id="WP_149679216.1">
    <property type="nucleotide sequence ID" value="NZ_FQZP01000042.1"/>
</dbReference>
<sequence length="645" mass="69235">MAFDNLFSPIKIRGLELKNRIVFPAMGTKMATEEGYVTQQLIDYHVARVVGGCGLNFTEVCGVHGPSNPVKFLAIHDDKYIPGLKALADAIHAAGGKAGVQLWQGGMAAASYQQGGIIIPSDIQVPGTDYVIPGASIETIKEVVKSFGEAARRAVEAGYDCVEFHAGHNYSPHAFLSPAFNKRTDEYGGSLENRARYLLECIRAIRENIPEDMPLFMRIVAHDDYLENGLTIEEMIAFCKMAREAGVDVLNVSRGNFSTAALKYEVPPVDLPRGFNVANAERIRKETGMITIAVGRINDPAQADEIIASGKADMVVIGRAQLADPDFCNKAREGRTEDIVKCVGCNQGCYDGFVSPEMPHITCLRNPALGREAEYALSKTDKPKKVLIAGGGVAGLEAALTLKRRGHHPILCEASDSLGGQFRLAGMAPRKEEMKDAAIAMGEAAKRENVDIRLSTPVTPELIDEVKPDEVILAIGSEPIMPNIPGIGLPHVTNSHDILAGRATASGNVVVVGGGLVGLEVAEHLAEGNNSITVVEMLDEVAKDLGYLRKICVMESLYMKGIKTITGAKCVEIKENAVVIEKDNKTEEIPCDAVVIAVGAKSRSTDELVEYCKAHHIPCHIIGDAVRARRALNATAEAAAVARAV</sequence>
<evidence type="ECO:0000256" key="9">
    <source>
        <dbReference type="ARBA" id="ARBA00023014"/>
    </source>
</evidence>
<feature type="domain" description="NADH:flavin oxidoreductase/NADH oxidase N-terminal" evidence="10">
    <location>
        <begin position="6"/>
        <end position="337"/>
    </location>
</feature>
<dbReference type="InterPro" id="IPR001155">
    <property type="entry name" value="OxRdtase_FMN_N"/>
</dbReference>
<comment type="cofactor">
    <cofactor evidence="2">
        <name>[4Fe-4S] cluster</name>
        <dbReference type="ChEBI" id="CHEBI:49883"/>
    </cofactor>
</comment>
<dbReference type="AlphaFoldDB" id="A0A1M6IEM0"/>
<dbReference type="PRINTS" id="PR00368">
    <property type="entry name" value="FADPNR"/>
</dbReference>
<dbReference type="InterPro" id="IPR013785">
    <property type="entry name" value="Aldolase_TIM"/>
</dbReference>
<dbReference type="Gene3D" id="3.20.20.70">
    <property type="entry name" value="Aldolase class I"/>
    <property type="match status" value="1"/>
</dbReference>
<name>A0A1M6IEM0_9FIRM</name>
<evidence type="ECO:0000256" key="3">
    <source>
        <dbReference type="ARBA" id="ARBA00011048"/>
    </source>
</evidence>
<dbReference type="GO" id="GO:0016491">
    <property type="term" value="F:oxidoreductase activity"/>
    <property type="evidence" value="ECO:0007669"/>
    <property type="project" value="UniProtKB-KW"/>
</dbReference>
<dbReference type="GO" id="GO:0046872">
    <property type="term" value="F:metal ion binding"/>
    <property type="evidence" value="ECO:0007669"/>
    <property type="project" value="UniProtKB-KW"/>
</dbReference>
<comment type="cofactor">
    <cofactor evidence="1">
        <name>FMN</name>
        <dbReference type="ChEBI" id="CHEBI:58210"/>
    </cofactor>
</comment>
<dbReference type="CDD" id="cd02803">
    <property type="entry name" value="OYE_like_FMN_family"/>
    <property type="match status" value="1"/>
</dbReference>
<dbReference type="InterPro" id="IPR051793">
    <property type="entry name" value="NADH:flavin_oxidoreductase"/>
</dbReference>
<keyword evidence="9" id="KW-0411">Iron-sulfur</keyword>
<dbReference type="Gene3D" id="3.40.50.720">
    <property type="entry name" value="NAD(P)-binding Rossmann-like Domain"/>
    <property type="match status" value="1"/>
</dbReference>
<dbReference type="Proteomes" id="UP000324781">
    <property type="component" value="Unassembled WGS sequence"/>
</dbReference>
<evidence type="ECO:0000256" key="2">
    <source>
        <dbReference type="ARBA" id="ARBA00001966"/>
    </source>
</evidence>
<dbReference type="Gene3D" id="3.50.50.60">
    <property type="entry name" value="FAD/NAD(P)-binding domain"/>
    <property type="match status" value="1"/>
</dbReference>
<evidence type="ECO:0000256" key="7">
    <source>
        <dbReference type="ARBA" id="ARBA00023002"/>
    </source>
</evidence>
<protein>
    <submittedName>
        <fullName evidence="12">2,4-dienoyl-CoA reductase</fullName>
    </submittedName>
</protein>